<dbReference type="PANTHER" id="PTHR44154:SF1">
    <property type="entry name" value="QUINONE OXIDOREDUCTASE"/>
    <property type="match status" value="1"/>
</dbReference>
<dbReference type="InterPro" id="IPR051603">
    <property type="entry name" value="Zinc-ADH_QOR/CCCR"/>
</dbReference>
<evidence type="ECO:0000256" key="1">
    <source>
        <dbReference type="ARBA" id="ARBA00022857"/>
    </source>
</evidence>
<evidence type="ECO:0000313" key="5">
    <source>
        <dbReference type="Proteomes" id="UP001183202"/>
    </source>
</evidence>
<dbReference type="InterPro" id="IPR020843">
    <property type="entry name" value="ER"/>
</dbReference>
<protein>
    <submittedName>
        <fullName evidence="4">Zinc-binding alcohol dehydrogenase family protein</fullName>
    </submittedName>
</protein>
<feature type="compositionally biased region" description="Low complexity" evidence="2">
    <location>
        <begin position="1"/>
        <end position="12"/>
    </location>
</feature>
<dbReference type="Pfam" id="PF08240">
    <property type="entry name" value="ADH_N"/>
    <property type="match status" value="1"/>
</dbReference>
<feature type="compositionally biased region" description="Basic residues" evidence="2">
    <location>
        <begin position="15"/>
        <end position="24"/>
    </location>
</feature>
<comment type="caution">
    <text evidence="4">The sequence shown here is derived from an EMBL/GenBank/DDBJ whole genome shotgun (WGS) entry which is preliminary data.</text>
</comment>
<dbReference type="PANTHER" id="PTHR44154">
    <property type="entry name" value="QUINONE OXIDOREDUCTASE"/>
    <property type="match status" value="1"/>
</dbReference>
<dbReference type="EMBL" id="JAVREJ010000018">
    <property type="protein sequence ID" value="MDT0352454.1"/>
    <property type="molecule type" value="Genomic_DNA"/>
</dbReference>
<dbReference type="SMART" id="SM00829">
    <property type="entry name" value="PKS_ER"/>
    <property type="match status" value="1"/>
</dbReference>
<accession>A0ABU2NGT6</accession>
<sequence length="328" mass="33395">MTATAASSAGATHPQRTRAARLHRHGDPVVVEDVALAEPGPDEVLVTLRRAGVNPIDRYVAAGTIAADGPLPRTIGLEAVGDVDGSPVLVHGHGLGMTRDGVYAGHVLAPHDSLVPVPDGVSLEQAASASIAGLTAYGVVVGLADITADDRVLVLGASGGVGLPIISLAAGLGARVWGQTGNPAKADAIRELGAVDALIADADGLADAAAQVRPTVVIDALGGDFTPAALSLLGQHGRYVVFGVSAGAEVTIDLRSVYRRSIHLLGYSGFGVTPEETRKRLDLVLALLADGTLRIPVDRTLPLDDVSTAFDALADRTVTGKIVLTLDS</sequence>
<proteinExistence type="predicted"/>
<dbReference type="InterPro" id="IPR013154">
    <property type="entry name" value="ADH-like_N"/>
</dbReference>
<dbReference type="InterPro" id="IPR011032">
    <property type="entry name" value="GroES-like_sf"/>
</dbReference>
<organism evidence="4 5">
    <name type="scientific">Pseudonocardia charpentierae</name>
    <dbReference type="NCBI Taxonomy" id="3075545"/>
    <lineage>
        <taxon>Bacteria</taxon>
        <taxon>Bacillati</taxon>
        <taxon>Actinomycetota</taxon>
        <taxon>Actinomycetes</taxon>
        <taxon>Pseudonocardiales</taxon>
        <taxon>Pseudonocardiaceae</taxon>
        <taxon>Pseudonocardia</taxon>
    </lineage>
</organism>
<name>A0ABU2NGT6_9PSEU</name>
<dbReference type="SUPFAM" id="SSF51735">
    <property type="entry name" value="NAD(P)-binding Rossmann-fold domains"/>
    <property type="match status" value="1"/>
</dbReference>
<keyword evidence="1" id="KW-0521">NADP</keyword>
<dbReference type="Proteomes" id="UP001183202">
    <property type="component" value="Unassembled WGS sequence"/>
</dbReference>
<evidence type="ECO:0000259" key="3">
    <source>
        <dbReference type="SMART" id="SM00829"/>
    </source>
</evidence>
<evidence type="ECO:0000256" key="2">
    <source>
        <dbReference type="SAM" id="MobiDB-lite"/>
    </source>
</evidence>
<keyword evidence="5" id="KW-1185">Reference proteome</keyword>
<dbReference type="RefSeq" id="WP_311558958.1">
    <property type="nucleotide sequence ID" value="NZ_JAVREJ010000018.1"/>
</dbReference>
<dbReference type="Gene3D" id="3.40.50.720">
    <property type="entry name" value="NAD(P)-binding Rossmann-like Domain"/>
    <property type="match status" value="1"/>
</dbReference>
<dbReference type="InterPro" id="IPR036291">
    <property type="entry name" value="NAD(P)-bd_dom_sf"/>
</dbReference>
<reference evidence="5" key="1">
    <citation type="submission" date="2023-07" db="EMBL/GenBank/DDBJ databases">
        <title>30 novel species of actinomycetes from the DSMZ collection.</title>
        <authorList>
            <person name="Nouioui I."/>
        </authorList>
    </citation>
    <scope>NUCLEOTIDE SEQUENCE [LARGE SCALE GENOMIC DNA]</scope>
    <source>
        <strain evidence="5">DSM 45834</strain>
    </source>
</reference>
<dbReference type="Pfam" id="PF13602">
    <property type="entry name" value="ADH_zinc_N_2"/>
    <property type="match status" value="1"/>
</dbReference>
<feature type="domain" description="Enoyl reductase (ER)" evidence="3">
    <location>
        <begin position="26"/>
        <end position="324"/>
    </location>
</feature>
<dbReference type="Gene3D" id="3.90.180.10">
    <property type="entry name" value="Medium-chain alcohol dehydrogenases, catalytic domain"/>
    <property type="match status" value="1"/>
</dbReference>
<gene>
    <name evidence="4" type="ORF">RM445_23275</name>
</gene>
<evidence type="ECO:0000313" key="4">
    <source>
        <dbReference type="EMBL" id="MDT0352454.1"/>
    </source>
</evidence>
<feature type="region of interest" description="Disordered" evidence="2">
    <location>
        <begin position="1"/>
        <end position="24"/>
    </location>
</feature>
<dbReference type="SUPFAM" id="SSF50129">
    <property type="entry name" value="GroES-like"/>
    <property type="match status" value="1"/>
</dbReference>